<dbReference type="Proteomes" id="UP000188993">
    <property type="component" value="Chromosome"/>
</dbReference>
<evidence type="ECO:0000256" key="1">
    <source>
        <dbReference type="ARBA" id="ARBA00004162"/>
    </source>
</evidence>
<evidence type="ECO:0000256" key="6">
    <source>
        <dbReference type="SAM" id="MobiDB-lite"/>
    </source>
</evidence>
<evidence type="ECO:0000313" key="10">
    <source>
        <dbReference type="Proteomes" id="UP000188993"/>
    </source>
</evidence>
<keyword evidence="4 7" id="KW-1133">Transmembrane helix</keyword>
<dbReference type="OrthoDB" id="9815286at2"/>
<feature type="domain" description="Phage shock protein PspC N-terminal" evidence="8">
    <location>
        <begin position="2"/>
        <end position="59"/>
    </location>
</feature>
<dbReference type="PANTHER" id="PTHR33885">
    <property type="entry name" value="PHAGE SHOCK PROTEIN C"/>
    <property type="match status" value="1"/>
</dbReference>
<evidence type="ECO:0000256" key="7">
    <source>
        <dbReference type="SAM" id="Phobius"/>
    </source>
</evidence>
<evidence type="ECO:0000256" key="3">
    <source>
        <dbReference type="ARBA" id="ARBA00022692"/>
    </source>
</evidence>
<proteinExistence type="predicted"/>
<feature type="transmembrane region" description="Helical" evidence="7">
    <location>
        <begin position="33"/>
        <end position="53"/>
    </location>
</feature>
<dbReference type="STRING" id="708126.BW727_100022"/>
<keyword evidence="3 7" id="KW-0812">Transmembrane</keyword>
<accession>A0A1S6ILL7</accession>
<evidence type="ECO:0000256" key="4">
    <source>
        <dbReference type="ARBA" id="ARBA00022989"/>
    </source>
</evidence>
<dbReference type="GO" id="GO:0005886">
    <property type="term" value="C:plasma membrane"/>
    <property type="evidence" value="ECO:0007669"/>
    <property type="project" value="UniProtKB-SubCell"/>
</dbReference>
<organism evidence="9 10">
    <name type="scientific">Jeotgalibaca dankookensis</name>
    <dbReference type="NCBI Taxonomy" id="708126"/>
    <lineage>
        <taxon>Bacteria</taxon>
        <taxon>Bacillati</taxon>
        <taxon>Bacillota</taxon>
        <taxon>Bacilli</taxon>
        <taxon>Lactobacillales</taxon>
        <taxon>Carnobacteriaceae</taxon>
        <taxon>Jeotgalibaca</taxon>
    </lineage>
</organism>
<dbReference type="RefSeq" id="WP_062468200.1">
    <property type="nucleotide sequence ID" value="NZ_BBYN01000006.1"/>
</dbReference>
<name>A0A1S6ILL7_9LACT</name>
<comment type="subcellular location">
    <subcellularLocation>
        <location evidence="1">Cell membrane</location>
        <topology evidence="1">Single-pass membrane protein</topology>
    </subcellularLocation>
</comment>
<reference evidence="9 10" key="1">
    <citation type="journal article" date="2014" name="Int. J. Syst. Evol. Microbiol.">
        <title>Jeotgalibaca dankookensis gen. nov., sp. nov., a member of the family Carnobacteriaceae, isolated from seujeot (Korean traditional food).</title>
        <authorList>
            <person name="Lee D.G."/>
            <person name="Trujillo M.E."/>
            <person name="Kang H."/>
            <person name="Ahn T.Y."/>
        </authorList>
    </citation>
    <scope>NUCLEOTIDE SEQUENCE [LARGE SCALE GENOMIC DNA]</scope>
    <source>
        <strain evidence="9 10">EX-07</strain>
    </source>
</reference>
<evidence type="ECO:0000256" key="2">
    <source>
        <dbReference type="ARBA" id="ARBA00022475"/>
    </source>
</evidence>
<keyword evidence="10" id="KW-1185">Reference proteome</keyword>
<evidence type="ECO:0000256" key="5">
    <source>
        <dbReference type="ARBA" id="ARBA00023136"/>
    </source>
</evidence>
<sequence length="98" mass="11082">MKKLTKSATDRQLSGVLGGIAEYLGIDSTLVRIVFLVFVFLGVGSPVFLYIILAMIMPEPKRNGNGPYDRRGRDYQSRPRKEAKPVEKESDNDDWSDF</sequence>
<protein>
    <recommendedName>
        <fullName evidence="8">Phage shock protein PspC N-terminal domain-containing protein</fullName>
    </recommendedName>
</protein>
<feature type="region of interest" description="Disordered" evidence="6">
    <location>
        <begin position="59"/>
        <end position="98"/>
    </location>
</feature>
<dbReference type="AlphaFoldDB" id="A0A1S6ILL7"/>
<keyword evidence="2" id="KW-1003">Cell membrane</keyword>
<dbReference type="PANTHER" id="PTHR33885:SF3">
    <property type="entry name" value="PHAGE SHOCK PROTEIN C"/>
    <property type="match status" value="1"/>
</dbReference>
<evidence type="ECO:0000313" key="9">
    <source>
        <dbReference type="EMBL" id="AQS52432.1"/>
    </source>
</evidence>
<dbReference type="InterPro" id="IPR007168">
    <property type="entry name" value="Phageshock_PspC_N"/>
</dbReference>
<evidence type="ECO:0000259" key="8">
    <source>
        <dbReference type="Pfam" id="PF04024"/>
    </source>
</evidence>
<feature type="compositionally biased region" description="Basic and acidic residues" evidence="6">
    <location>
        <begin position="68"/>
        <end position="89"/>
    </location>
</feature>
<keyword evidence="5 7" id="KW-0472">Membrane</keyword>
<dbReference type="InterPro" id="IPR052027">
    <property type="entry name" value="PspC"/>
</dbReference>
<dbReference type="Pfam" id="PF04024">
    <property type="entry name" value="PspC"/>
    <property type="match status" value="1"/>
</dbReference>
<dbReference type="KEGG" id="jda:BW727_100022"/>
<dbReference type="EMBL" id="CP019728">
    <property type="protein sequence ID" value="AQS52432.1"/>
    <property type="molecule type" value="Genomic_DNA"/>
</dbReference>
<gene>
    <name evidence="9" type="ORF">BW727_100022</name>
</gene>